<keyword evidence="6 16" id="KW-0378">Hydrolase</keyword>
<dbReference type="GO" id="GO:0016539">
    <property type="term" value="P:intein-mediated protein splicing"/>
    <property type="evidence" value="ECO:0007669"/>
    <property type="project" value="InterPro"/>
</dbReference>
<dbReference type="InterPro" id="IPR027434">
    <property type="entry name" value="Homing_endonucl"/>
</dbReference>
<comment type="similarity">
    <text evidence="1 16">Belongs to the helicase family. DnaB subfamily.</text>
</comment>
<keyword evidence="11 16" id="KW-0238">DNA-binding</keyword>
<evidence type="ECO:0000256" key="13">
    <source>
        <dbReference type="ARBA" id="ARBA00044940"/>
    </source>
</evidence>
<dbReference type="InterPro" id="IPR006142">
    <property type="entry name" value="INTEIN"/>
</dbReference>
<reference evidence="21" key="1">
    <citation type="submission" date="2016-10" db="EMBL/GenBank/DDBJ databases">
        <authorList>
            <person name="Varghese N."/>
            <person name="Submissions S."/>
        </authorList>
    </citation>
    <scope>NUCLEOTIDE SEQUENCE [LARGE SCALE GENOMIC DNA]</scope>
    <source>
        <strain evidence="21">DSM 43161</strain>
    </source>
</reference>
<feature type="domain" description="SF4 helicase" evidence="19">
    <location>
        <begin position="634"/>
        <end position="800"/>
    </location>
</feature>
<keyword evidence="2 16" id="KW-0639">Primosome</keyword>
<dbReference type="PROSITE" id="PS50817">
    <property type="entry name" value="INTEIN_N_TER"/>
    <property type="match status" value="1"/>
</dbReference>
<proteinExistence type="inferred from homology"/>
<dbReference type="InterPro" id="IPR036185">
    <property type="entry name" value="DNA_heli_DnaB-like_N_sf"/>
</dbReference>
<comment type="function">
    <text evidence="13 16">The intein is an endonuclease.</text>
</comment>
<dbReference type="OrthoDB" id="9773982at2"/>
<dbReference type="CDD" id="cd00081">
    <property type="entry name" value="Hint"/>
    <property type="match status" value="2"/>
</dbReference>
<dbReference type="SMART" id="SM00306">
    <property type="entry name" value="HintN"/>
    <property type="match status" value="2"/>
</dbReference>
<evidence type="ECO:0000256" key="5">
    <source>
        <dbReference type="ARBA" id="ARBA00022741"/>
    </source>
</evidence>
<dbReference type="SUPFAM" id="SSF52540">
    <property type="entry name" value="P-loop containing nucleoside triphosphate hydrolases"/>
    <property type="match status" value="2"/>
</dbReference>
<dbReference type="InterPro" id="IPR036844">
    <property type="entry name" value="Hint_dom_sf"/>
</dbReference>
<gene>
    <name evidence="20" type="ORF">SAMN05660359_02587</name>
</gene>
<keyword evidence="3 16" id="KW-0235">DNA replication</keyword>
<dbReference type="NCBIfam" id="TIGR00665">
    <property type="entry name" value="DnaB"/>
    <property type="match status" value="1"/>
</dbReference>
<dbReference type="EMBL" id="FOWE01000006">
    <property type="protein sequence ID" value="SFO31471.1"/>
    <property type="molecule type" value="Genomic_DNA"/>
</dbReference>
<dbReference type="Pfam" id="PF00772">
    <property type="entry name" value="DnaB"/>
    <property type="match status" value="1"/>
</dbReference>
<evidence type="ECO:0000256" key="2">
    <source>
        <dbReference type="ARBA" id="ARBA00022515"/>
    </source>
</evidence>
<evidence type="ECO:0000313" key="21">
    <source>
        <dbReference type="Proteomes" id="UP000183642"/>
    </source>
</evidence>
<feature type="region of interest" description="Disordered" evidence="17">
    <location>
        <begin position="1"/>
        <end position="24"/>
    </location>
</feature>
<evidence type="ECO:0000313" key="20">
    <source>
        <dbReference type="EMBL" id="SFO31471.1"/>
    </source>
</evidence>
<dbReference type="GO" id="GO:0004519">
    <property type="term" value="F:endonuclease activity"/>
    <property type="evidence" value="ECO:0007669"/>
    <property type="project" value="InterPro"/>
</dbReference>
<keyword evidence="7 16" id="KW-0347">Helicase</keyword>
<dbReference type="Gene3D" id="1.10.860.10">
    <property type="entry name" value="DNAb Helicase, Chain A"/>
    <property type="match status" value="1"/>
</dbReference>
<name>A0A1I5G7J9_9ACTN</name>
<dbReference type="InterPro" id="IPR003586">
    <property type="entry name" value="Hint_dom_C"/>
</dbReference>
<evidence type="ECO:0000256" key="16">
    <source>
        <dbReference type="RuleBase" id="RU362085"/>
    </source>
</evidence>
<dbReference type="InterPro" id="IPR004860">
    <property type="entry name" value="LAGLIDADG_dom"/>
</dbReference>
<dbReference type="NCBIfam" id="TIGR01445">
    <property type="entry name" value="intein_Nterm"/>
    <property type="match status" value="1"/>
</dbReference>
<feature type="domain" description="SF4 helicase" evidence="19">
    <location>
        <begin position="1227"/>
        <end position="1285"/>
    </location>
</feature>
<dbReference type="NCBIfam" id="NF005852">
    <property type="entry name" value="PRK07773.1"/>
    <property type="match status" value="1"/>
</dbReference>
<dbReference type="Pfam" id="PF14890">
    <property type="entry name" value="Intein_splicing"/>
    <property type="match status" value="1"/>
</dbReference>
<comment type="function">
    <text evidence="16">The main replicative DNA helicase, it participates in initiation and elongation during chromosome replication. Travels ahead of the DNA replisome, separating dsDNA into templates for DNA synthesis. A processive ATP-dependent 5'-3' DNA helicase it has DNA-dependent ATPase activity.</text>
</comment>
<evidence type="ECO:0000256" key="8">
    <source>
        <dbReference type="ARBA" id="ARBA00022813"/>
    </source>
</evidence>
<dbReference type="PANTHER" id="PTHR30153">
    <property type="entry name" value="REPLICATIVE DNA HELICASE DNAB"/>
    <property type="match status" value="1"/>
</dbReference>
<evidence type="ECO:0000256" key="7">
    <source>
        <dbReference type="ARBA" id="ARBA00022806"/>
    </source>
</evidence>
<dbReference type="FunFam" id="1.10.860.10:FF:000001">
    <property type="entry name" value="Replicative DNA helicase"/>
    <property type="match status" value="1"/>
</dbReference>
<dbReference type="InterPro" id="IPR030934">
    <property type="entry name" value="Intein_C"/>
</dbReference>
<dbReference type="Gene3D" id="3.10.28.10">
    <property type="entry name" value="Homing endonucleases"/>
    <property type="match status" value="2"/>
</dbReference>
<dbReference type="GO" id="GO:0006269">
    <property type="term" value="P:DNA replication, synthesis of primer"/>
    <property type="evidence" value="ECO:0007669"/>
    <property type="project" value="UniProtKB-UniRule"/>
</dbReference>
<dbReference type="PROSITE" id="PS50819">
    <property type="entry name" value="INTEIN_ENDONUCLEASE"/>
    <property type="match status" value="2"/>
</dbReference>
<dbReference type="PRINTS" id="PR00379">
    <property type="entry name" value="INTEIN"/>
</dbReference>
<organism evidence="20 21">
    <name type="scientific">Geodermatophilus obscurus</name>
    <dbReference type="NCBI Taxonomy" id="1861"/>
    <lineage>
        <taxon>Bacteria</taxon>
        <taxon>Bacillati</taxon>
        <taxon>Actinomycetota</taxon>
        <taxon>Actinomycetes</taxon>
        <taxon>Geodermatophilales</taxon>
        <taxon>Geodermatophilaceae</taxon>
        <taxon>Geodermatophilus</taxon>
    </lineage>
</organism>
<evidence type="ECO:0000256" key="6">
    <source>
        <dbReference type="ARBA" id="ARBA00022801"/>
    </source>
</evidence>
<dbReference type="InterPro" id="IPR016136">
    <property type="entry name" value="DNA_helicase_N/primase_C"/>
</dbReference>
<dbReference type="InterPro" id="IPR027417">
    <property type="entry name" value="P-loop_NTPase"/>
</dbReference>
<dbReference type="CDD" id="cd00984">
    <property type="entry name" value="DnaB_C"/>
    <property type="match status" value="1"/>
</dbReference>
<dbReference type="Proteomes" id="UP000183642">
    <property type="component" value="Unassembled WGS sequence"/>
</dbReference>
<evidence type="ECO:0000256" key="14">
    <source>
        <dbReference type="ARBA" id="ARBA00048954"/>
    </source>
</evidence>
<dbReference type="InterPro" id="IPR003587">
    <property type="entry name" value="Hint_dom_N"/>
</dbReference>
<evidence type="ECO:0000256" key="9">
    <source>
        <dbReference type="ARBA" id="ARBA00022840"/>
    </source>
</evidence>
<dbReference type="PANTHER" id="PTHR30153:SF2">
    <property type="entry name" value="REPLICATIVE DNA HELICASE"/>
    <property type="match status" value="1"/>
</dbReference>
<evidence type="ECO:0000256" key="11">
    <source>
        <dbReference type="ARBA" id="ARBA00023125"/>
    </source>
</evidence>
<dbReference type="RefSeq" id="WP_075013949.1">
    <property type="nucleotide sequence ID" value="NZ_FOWE01000006.1"/>
</dbReference>
<accession>A0A1I5G7J9</accession>
<evidence type="ECO:0000256" key="10">
    <source>
        <dbReference type="ARBA" id="ARBA00023000"/>
    </source>
</evidence>
<comment type="catalytic activity">
    <reaction evidence="14 16">
        <text>ATP + H2O = ADP + phosphate + H(+)</text>
        <dbReference type="Rhea" id="RHEA:13065"/>
        <dbReference type="ChEBI" id="CHEBI:15377"/>
        <dbReference type="ChEBI" id="CHEBI:15378"/>
        <dbReference type="ChEBI" id="CHEBI:30616"/>
        <dbReference type="ChEBI" id="CHEBI:43474"/>
        <dbReference type="ChEBI" id="CHEBI:456216"/>
        <dbReference type="EC" id="5.6.2.3"/>
    </reaction>
</comment>
<dbReference type="GO" id="GO:0005829">
    <property type="term" value="C:cytosol"/>
    <property type="evidence" value="ECO:0007669"/>
    <property type="project" value="TreeGrafter"/>
</dbReference>
<protein>
    <recommendedName>
        <fullName evidence="15 16">Replicative DNA helicase</fullName>
        <ecNumber evidence="15 16">5.6.2.3</ecNumber>
    </recommendedName>
</protein>
<dbReference type="SUPFAM" id="SSF51294">
    <property type="entry name" value="Hedgehog/intein (Hint) domain"/>
    <property type="match status" value="2"/>
</dbReference>
<keyword evidence="5 16" id="KW-0547">Nucleotide-binding</keyword>
<dbReference type="InterPro" id="IPR007694">
    <property type="entry name" value="DNA_helicase_DnaB-like_C"/>
</dbReference>
<evidence type="ECO:0000256" key="12">
    <source>
        <dbReference type="ARBA" id="ARBA00023235"/>
    </source>
</evidence>
<dbReference type="GO" id="GO:0043139">
    <property type="term" value="F:5'-3' DNA helicase activity"/>
    <property type="evidence" value="ECO:0007669"/>
    <property type="project" value="UniProtKB-EC"/>
</dbReference>
<keyword evidence="9 16" id="KW-0067">ATP-binding</keyword>
<evidence type="ECO:0000256" key="15">
    <source>
        <dbReference type="NCBIfam" id="TIGR00665"/>
    </source>
</evidence>
<dbReference type="Pfam" id="PF14528">
    <property type="entry name" value="LAGLIDADG_3"/>
    <property type="match status" value="2"/>
</dbReference>
<dbReference type="SUPFAM" id="SSF48024">
    <property type="entry name" value="N-terminal domain of DnaB helicase"/>
    <property type="match status" value="1"/>
</dbReference>
<evidence type="ECO:0000256" key="17">
    <source>
        <dbReference type="SAM" id="MobiDB-lite"/>
    </source>
</evidence>
<keyword evidence="10" id="KW-0651">Protein splicing</keyword>
<dbReference type="InterPro" id="IPR007692">
    <property type="entry name" value="DNA_helicase_DnaB"/>
</dbReference>
<keyword evidence="4" id="KW-0677">Repeat</keyword>
<dbReference type="GO" id="GO:0005524">
    <property type="term" value="F:ATP binding"/>
    <property type="evidence" value="ECO:0007669"/>
    <property type="project" value="UniProtKB-UniRule"/>
</dbReference>
<dbReference type="EC" id="5.6.2.3" evidence="15 16"/>
<evidence type="ECO:0000256" key="1">
    <source>
        <dbReference type="ARBA" id="ARBA00008428"/>
    </source>
</evidence>
<dbReference type="Gene3D" id="2.170.16.10">
    <property type="entry name" value="Hedgehog/Intein (Hint) domain"/>
    <property type="match status" value="2"/>
</dbReference>
<keyword evidence="12" id="KW-0413">Isomerase</keyword>
<keyword evidence="21" id="KW-1185">Reference proteome</keyword>
<dbReference type="PROSITE" id="PS50818">
    <property type="entry name" value="INTEIN_C_TER"/>
    <property type="match status" value="1"/>
</dbReference>
<dbReference type="InterPro" id="IPR006141">
    <property type="entry name" value="Intein_N"/>
</dbReference>
<sequence>MAVADDFSRPRATAPEYDRQPPQDVAAEQSVLGGMLMSKDAIADVVEVLAGPDFYRPAHQVIFDCILDLYGRGEPADAITVAAELNRTDQLSKMGGAVYLHTLIASTPTAANAGYYAAIVAEQAVLRRLVEAGTRVVQLGYGAAGGRGDVDDIVDRAQQEIYDVTEKRMSEDYARLEDVLQPTMDELDAIASRGGTARGVPTGIRDLDELTNGLQAGQMVVIAARPGVGKALALDTPIATPTGWTTMGEVAVGDRVLGADGRPTTVVAATGVLTDRPCYEVHFSDGSVVVADALHQWVTTDRAARRLGERGEARVRTTEELARTLRCATADRRLNHAVVNAEPLDLPAADLPLPPYALGVWLGDGTSAAAQYTSADPEIAAYIESEGLVVVRTGVDRRYSLRLPARPAPAERPCPMCGEPFVPRTSQVQTCGKTCGGALRARGGVGRQAACPDCGGPSSGLAQCQDCRDEHGTVKGLLRTLGVLGDKHIPAAYLRASVAQRRALLAGLLDTDGTVTGGGAVQFAVTNRRLAEDVRELIASLGHRVRMSTERVRGRSEASSTCYTLTFSTDDEVFRLERKKLLHKERGARTFTARGVRFVTDVRPVASVPVRCIQVDAVDSLFLAGRGFIPTHNSTLGLDIARSATVKHGLPAVIFSLEMSKHEITMRLLSAEAKVPLHHMRAGTLSDEDWSKLARRMGEVADAPLYIDDSPNMTMMEIRAKARRLKQRNDLKLVVIDYLQLMTSGKRVESRQQEVSEFSRALKLLAKELEVPVIAMSQLNRGSEQRQDKKPMLSDLRESGCLPASTRVLRADTGAETTMGELFTSGATDVPVWALDDNLRYVRRHLTHVFSTGRKDVFRLTTSSGKTVRATANHPFLTYDGFRPLGELASGSRIAVPRHVPAPDRMTVWEDERVVLLAHLIGDGSFVRRQPLRYASIDEENLRAVTAAALHFGVVAVRDEYAAARCTTLRLRSPFPLTHGRRNPIAAWLDELGLFGLRSHEKYVPEPVFSLPKKQIATFLRHLWVTDGSVTVNKDGRGGRVYYASTSRRLVDDVSRLLLRFGISCRVRRVQKAGYRDGWTLDISGCDDQRRFLGEIGVHGARGEAAERLLGIVRELSGNPNVDTVPVQVWERVRAVLEEKGMSHRAFAAAMDSAFCGSTMWKHAPSRERLGRVAAVLDDADLEIQAVNDLFWDEVVSIEPDGAEEVYDATVLGGHNFVAEGIVVHNSIEQDADMVMMIHREDMYEKESPRAGEADIMLVKHRNGPTANVTVAFQGHYSRFVDMAT</sequence>
<dbReference type="PROSITE" id="PS51199">
    <property type="entry name" value="SF4_HELICASE"/>
    <property type="match status" value="2"/>
</dbReference>
<evidence type="ECO:0000256" key="4">
    <source>
        <dbReference type="ARBA" id="ARBA00022737"/>
    </source>
</evidence>
<evidence type="ECO:0000259" key="19">
    <source>
        <dbReference type="PROSITE" id="PS51199"/>
    </source>
</evidence>
<dbReference type="Gene3D" id="3.40.50.300">
    <property type="entry name" value="P-loop containing nucleotide triphosphate hydrolases"/>
    <property type="match status" value="3"/>
</dbReference>
<dbReference type="InterPro" id="IPR004042">
    <property type="entry name" value="Intein_endonuc_central"/>
</dbReference>
<feature type="domain" description="DOD-type homing endonuclease" evidence="18">
    <location>
        <begin position="357"/>
        <end position="543"/>
    </location>
</feature>
<dbReference type="SUPFAM" id="SSF55608">
    <property type="entry name" value="Homing endonucleases"/>
    <property type="match status" value="2"/>
</dbReference>
<dbReference type="SMART" id="SM00305">
    <property type="entry name" value="HintC"/>
    <property type="match status" value="1"/>
</dbReference>
<evidence type="ECO:0000256" key="3">
    <source>
        <dbReference type="ARBA" id="ARBA00022705"/>
    </source>
</evidence>
<dbReference type="GO" id="GO:0016887">
    <property type="term" value="F:ATP hydrolysis activity"/>
    <property type="evidence" value="ECO:0007669"/>
    <property type="project" value="RHEA"/>
</dbReference>
<dbReference type="NCBIfam" id="TIGR01443">
    <property type="entry name" value="intein_Cterm"/>
    <property type="match status" value="1"/>
</dbReference>
<dbReference type="GO" id="GO:1990077">
    <property type="term" value="C:primosome complex"/>
    <property type="evidence" value="ECO:0007669"/>
    <property type="project" value="UniProtKB-UniRule"/>
</dbReference>
<keyword evidence="8" id="KW-0068">Autocatalytic cleavage</keyword>
<dbReference type="GO" id="GO:0003677">
    <property type="term" value="F:DNA binding"/>
    <property type="evidence" value="ECO:0007669"/>
    <property type="project" value="UniProtKB-UniRule"/>
</dbReference>
<dbReference type="InterPro" id="IPR007693">
    <property type="entry name" value="DNA_helicase_DnaB-like_N"/>
</dbReference>
<feature type="domain" description="DOD-type homing endonuclease" evidence="18">
    <location>
        <begin position="916"/>
        <end position="1063"/>
    </location>
</feature>
<dbReference type="Pfam" id="PF03796">
    <property type="entry name" value="DnaB_C"/>
    <property type="match status" value="2"/>
</dbReference>
<evidence type="ECO:0000259" key="18">
    <source>
        <dbReference type="PROSITE" id="PS50819"/>
    </source>
</evidence>